<evidence type="ECO:0000313" key="1">
    <source>
        <dbReference type="EMBL" id="GGI96313.1"/>
    </source>
</evidence>
<sequence>MVIPLAGPDVFHAFNCIAEPLGNPCVSDAHPVHERCRSSARTSGRGSGVRELVTGWTGRTACALQAALRMSNEAFAEHLGIAVRTVSGWHKKLTLVPKTEMQQLLDTALEQAPPPVAARFAQLISDAAEAKPADTPTDDQAAPDAELRLGTDPNIGAALEWLDEHAGREPGTSRRDVAARLARLDVGELQSRASRRGRVDQRSVAQVLGRYYGERTGSHGRYVARFGSDTEAETSILTRADWLDLECPLIASHDRLTITRAAAADLSLDDDAAGRAAQRLAETLAMGTRLVDMPLYQLLGVDVSRGSIRGSVGVTRFVEYAVTMDLLEGELIDAIATDAGSAHTALPLRDKYLPDIASVVDVSSRLCAGGPLALCAIARPASPFRGEADYVLLVQERSGNVLNAARRLAVIPKGFHQPMTDLRADAQVGATLRREMEEELFGRDDIDSTVGDQRTADPMHPSRLSEPMRWLMEKPGVLRMECTGFGLNLLSGNFEFPSLIVIDDEEFWARYGGRVEANWESAGLRQYSSLDGDLLGELVRDVAWSNEGLFALLQGLRRLGQIGGERVSLPPIEWEVW</sequence>
<comment type="caution">
    <text evidence="1">The sequence shown here is derived from an EMBL/GenBank/DDBJ whole genome shotgun (WGS) entry which is preliminary data.</text>
</comment>
<dbReference type="Proteomes" id="UP000597989">
    <property type="component" value="Unassembled WGS sequence"/>
</dbReference>
<accession>A0A917K3B2</accession>
<dbReference type="AlphaFoldDB" id="A0A917K3B2"/>
<dbReference type="EMBL" id="BMMT01000013">
    <property type="protein sequence ID" value="GGI96313.1"/>
    <property type="molecule type" value="Genomic_DNA"/>
</dbReference>
<evidence type="ECO:0000313" key="2">
    <source>
        <dbReference type="Proteomes" id="UP000597989"/>
    </source>
</evidence>
<gene>
    <name evidence="1" type="ORF">GCM10011581_36850</name>
</gene>
<reference evidence="1 2" key="1">
    <citation type="journal article" date="2014" name="Int. J. Syst. Evol. Microbiol.">
        <title>Complete genome sequence of Corynebacterium casei LMG S-19264T (=DSM 44701T), isolated from a smear-ripened cheese.</title>
        <authorList>
            <consortium name="US DOE Joint Genome Institute (JGI-PGF)"/>
            <person name="Walter F."/>
            <person name="Albersmeier A."/>
            <person name="Kalinowski J."/>
            <person name="Ruckert C."/>
        </authorList>
    </citation>
    <scope>NUCLEOTIDE SEQUENCE [LARGE SCALE GENOMIC DNA]</scope>
    <source>
        <strain evidence="1 2">CGMCC 4.7206</strain>
    </source>
</reference>
<proteinExistence type="predicted"/>
<protein>
    <submittedName>
        <fullName evidence="1">Uncharacterized protein</fullName>
    </submittedName>
</protein>
<name>A0A917K3B2_9PSEU</name>
<organism evidence="1 2">
    <name type="scientific">Saccharopolyspora thermophila</name>
    <dbReference type="NCBI Taxonomy" id="89367"/>
    <lineage>
        <taxon>Bacteria</taxon>
        <taxon>Bacillati</taxon>
        <taxon>Actinomycetota</taxon>
        <taxon>Actinomycetes</taxon>
        <taxon>Pseudonocardiales</taxon>
        <taxon>Pseudonocardiaceae</taxon>
        <taxon>Saccharopolyspora</taxon>
    </lineage>
</organism>